<keyword evidence="1" id="KW-0378">Hydrolase</keyword>
<comment type="caution">
    <text evidence="5">The sequence shown here is derived from an EMBL/GenBank/DDBJ whole genome shotgun (WGS) entry which is preliminary data.</text>
</comment>
<feature type="domain" description="SLH" evidence="4">
    <location>
        <begin position="1832"/>
        <end position="1890"/>
    </location>
</feature>
<evidence type="ECO:0000256" key="2">
    <source>
        <dbReference type="ARBA" id="ARBA00023295"/>
    </source>
</evidence>
<reference evidence="5 6" key="1">
    <citation type="submission" date="2017-08" db="EMBL/GenBank/DDBJ databases">
        <title>Substantial Increase in Enzyme Production by Combined Drug-Resistance Mutations in Paenibacillus agaridevorans.</title>
        <authorList>
            <person name="Tanaka Y."/>
            <person name="Funane K."/>
            <person name="Hosaka T."/>
            <person name="Shiwa Y."/>
            <person name="Fujita N."/>
            <person name="Miyazaki T."/>
            <person name="Yoshikawa H."/>
            <person name="Murakami K."/>
            <person name="Kasahara K."/>
            <person name="Inaoka T."/>
            <person name="Hiraga Y."/>
            <person name="Ochi K."/>
        </authorList>
    </citation>
    <scope>NUCLEOTIDE SEQUENCE [LARGE SCALE GENOMIC DNA]</scope>
    <source>
        <strain evidence="5 6">T-3040</strain>
    </source>
</reference>
<dbReference type="Pfam" id="PF02449">
    <property type="entry name" value="Glyco_hydro_42"/>
    <property type="match status" value="1"/>
</dbReference>
<dbReference type="SUPFAM" id="SSF52317">
    <property type="entry name" value="Class I glutamine amidotransferase-like"/>
    <property type="match status" value="1"/>
</dbReference>
<sequence length="1890" mass="209423">MTRVKFRRWILAVSLIVSLLATNLFHVSVYAADSAPEKVDYWKFEGVSAGSYELVGEPDVHQGKYALQFEFNADSVPNKYYFAKQSIPVEADTNYSISLWAKGDSVGRAWFGGGPGWALRSNLTGTYDWKEFSINYKTGSNQTSFDFMILLEGRTTNLWVDEVRMVKQGTDGNLIRNGSFEGKSIVLSANPPAGEVKRGTKLSLAAEGQEATIYYTTDGSDPNHSATAKAYEQPIMIDKAVQIKAYARTSDGGEIEPIAFNYTIAAEAEGEELLDFEAYIAAAGKGRKVPIRKTAPLEVDGNWDKWHSSTGILLPDDKERQVLMSDWKGPEDLSAEAKFAYDDDALYIAIKVEDNIHHGVADGDMWLGDSLQLAFTPDTELYGPEYGFNVLNDGRKQIWRWSDGEAKLPKEAVEYHVSRNGTTTNYEAKLPWEAILADKPDSKVSMTLLINDNDGNARRGWIEWTGAIGRGKNPKDMAELLLLQEDETWTVVLDGPTEFAAGFNQQYDLAIPNFGEETITLAVTSEILGLQNYEAVIPGGKVWKKELPLTMREQGSYTLSVSAQSLTGNLVKQDQLAINVLANPQDLAVEFEQLRLKLPALAALLTTAETAGLAVDYERVNYTIIDQFIAYGLEDIDRQYYDRASYVIKELEKLYEEAAGNVQAYLSGEKIPFVVDRYVTGSIDIDKTAFIADTRSSKSDEIVRKPVLFTGYGHFAQAKKDIPLFKEYGANAIQIEIGPNSVIKPKENFTDWNIDKSSVSAQAVRDLMIGHGDSGGSLRISNQTPKSPGKYINVWQEVNIEPDTTYEIKVWAKGEGVNNAWFPGGPGWVHRSSFPQGTFDWQEFTYEYKSGQNDRKFRLMFASENVTQNLWIDDVRMYVKNGSGENLVVNGSFDANKFVELGNDDYVGDIVPIQKNVIEPLKAAEENDVAVTLLLSPHYFPAWALEKWPELRSNSLGIKFAIDNPRARQLMEDYLRLVIPLVKDYKSLHSITLSNESVHHSNMDEANTPAWQEYLEEKYEGDIAALNALHRTNYTSFSDVALPDRVTRTPAFYDYVKFNNKFFSDWHKWMGDIIHEMAPDLPLHAKIMNRALDEIGNLTWGVDPEEFSQLSQINGNDNYNIYGSPTRNFTSELKFYDLQTSMKQAPIFNSEHHMIVDGEERYIPEFAPHVRSVLWQGGIHGLSAATIWVWERTYDQNSDFKGSILHRPDVIAAVGRTHLDLNRLADQVTAFQQDKAEVAILYSIPAVMYDVDHPAASNIAYEAISYSGLKVGFVSENQIASGALANIKTLFIPNAKHVQASTFDALKPFVDNGGKLVIIGDQSLSFDEYDRPLPTVERDVLLQHEDTLIFPAAASSLALRNAMTSEFEEQGLINVQLMDTDSNELVFETEWRSVQHDGKLLINATNYTWSDKTVRVVVNGETVTNWKNLITGETHSEGESLLLVAHEPVLLELPLTGEEVEPIAHNSSFALNLEAGTTDQHLNGTLQAEGVSNLRYEIVANGKLGTVELRNEATGEFVYTPHGYATGEDSFTFRVHDGNRYSNTATVTITIAASPVVNPPVYPGATESASGQLYLPAGGAGEVSLDRQMKLTIPAGATDTSRQFAIARLEEQKLQDLQAENRISPVFELSQDPAGAFKKKVILRIAFDAGKSGEEQKPTLMRYDVKQKMWIKVEGKVDGDSFIAEVDQLGIYAVMVLKDEAAGPQPTKELNDIAGHWGQSWIEKAVQAGIVTGYADQTYRPDQAVTRQELIVMLARTLTPQAGTGQAPSFTDKETIGKWAADAVTSAVEAGWIAGYDDGSFRPEKGLTRVELAAVLARVIAGTDHVGGDAGLSQFRDAEQIPLWAQSYVAQVAASGLMEGTGAGLFKPAGIVTRAEAAAIVVRLKEQSAK</sequence>
<dbReference type="InterPro" id="IPR029062">
    <property type="entry name" value="Class_I_gatase-like"/>
</dbReference>
<dbReference type="PANTHER" id="PTHR43308">
    <property type="entry name" value="OUTER MEMBRANE PROTEIN ALPHA-RELATED"/>
    <property type="match status" value="1"/>
</dbReference>
<dbReference type="SUPFAM" id="SSF49344">
    <property type="entry name" value="CBD9-like"/>
    <property type="match status" value="1"/>
</dbReference>
<dbReference type="Gene3D" id="3.20.20.80">
    <property type="entry name" value="Glycosidases"/>
    <property type="match status" value="1"/>
</dbReference>
<keyword evidence="3" id="KW-0732">Signal</keyword>
<feature type="chain" id="PRO_5015334091" description="SLH domain-containing protein" evidence="3">
    <location>
        <begin position="32"/>
        <end position="1890"/>
    </location>
</feature>
<dbReference type="SUPFAM" id="SSF49785">
    <property type="entry name" value="Galactose-binding domain-like"/>
    <property type="match status" value="2"/>
</dbReference>
<evidence type="ECO:0000256" key="1">
    <source>
        <dbReference type="ARBA" id="ARBA00022801"/>
    </source>
</evidence>
<dbReference type="CDD" id="cd09621">
    <property type="entry name" value="CBM9_like_5"/>
    <property type="match status" value="1"/>
</dbReference>
<dbReference type="InterPro" id="IPR010502">
    <property type="entry name" value="Carb-bd_dom_fam9"/>
</dbReference>
<dbReference type="SUPFAM" id="SSF51445">
    <property type="entry name" value="(Trans)glycosidases"/>
    <property type="match status" value="1"/>
</dbReference>
<dbReference type="InterPro" id="IPR001119">
    <property type="entry name" value="SLH_dom"/>
</dbReference>
<keyword evidence="6" id="KW-1185">Reference proteome</keyword>
<dbReference type="Gene3D" id="2.60.40.3440">
    <property type="match status" value="1"/>
</dbReference>
<dbReference type="GO" id="GO:0009341">
    <property type="term" value="C:beta-galactosidase complex"/>
    <property type="evidence" value="ECO:0007669"/>
    <property type="project" value="InterPro"/>
</dbReference>
<evidence type="ECO:0000256" key="3">
    <source>
        <dbReference type="SAM" id="SignalP"/>
    </source>
</evidence>
<dbReference type="InterPro" id="IPR059177">
    <property type="entry name" value="GH29D-like_dom"/>
</dbReference>
<gene>
    <name evidence="5" type="ORF">PAT3040_04850</name>
</gene>
<organism evidence="5 6">
    <name type="scientific">Paenibacillus agaridevorans</name>
    <dbReference type="NCBI Taxonomy" id="171404"/>
    <lineage>
        <taxon>Bacteria</taxon>
        <taxon>Bacillati</taxon>
        <taxon>Bacillota</taxon>
        <taxon>Bacilli</taxon>
        <taxon>Bacillales</taxon>
        <taxon>Paenibacillaceae</taxon>
        <taxon>Paenibacillus</taxon>
    </lineage>
</organism>
<dbReference type="InterPro" id="IPR017853">
    <property type="entry name" value="GH"/>
</dbReference>
<dbReference type="GO" id="GO:0016052">
    <property type="term" value="P:carbohydrate catabolic process"/>
    <property type="evidence" value="ECO:0007669"/>
    <property type="project" value="InterPro"/>
</dbReference>
<protein>
    <recommendedName>
        <fullName evidence="4">SLH domain-containing protein</fullName>
    </recommendedName>
</protein>
<dbReference type="EMBL" id="BDQX01000291">
    <property type="protein sequence ID" value="GBG10132.1"/>
    <property type="molecule type" value="Genomic_DNA"/>
</dbReference>
<proteinExistence type="predicted"/>
<dbReference type="Pfam" id="PF17963">
    <property type="entry name" value="Big_9"/>
    <property type="match status" value="1"/>
</dbReference>
<dbReference type="InterPro" id="IPR051465">
    <property type="entry name" value="Cell_Envelope_Struct_Comp"/>
</dbReference>
<dbReference type="Proteomes" id="UP000245202">
    <property type="component" value="Unassembled WGS sequence"/>
</dbReference>
<name>A0A2R5ETW9_9BACL</name>
<feature type="signal peptide" evidence="3">
    <location>
        <begin position="1"/>
        <end position="31"/>
    </location>
</feature>
<evidence type="ECO:0000313" key="6">
    <source>
        <dbReference type="Proteomes" id="UP000245202"/>
    </source>
</evidence>
<evidence type="ECO:0000313" key="5">
    <source>
        <dbReference type="EMBL" id="GBG10132.1"/>
    </source>
</evidence>
<dbReference type="PANTHER" id="PTHR43308:SF5">
    <property type="entry name" value="S-LAYER PROTEIN _ PEPTIDOGLYCAN ENDO-BETA-N-ACETYLGLUCOSAMINIDASE"/>
    <property type="match status" value="1"/>
</dbReference>
<dbReference type="Gene3D" id="3.40.50.880">
    <property type="match status" value="1"/>
</dbReference>
<keyword evidence="2" id="KW-0326">Glycosidase</keyword>
<dbReference type="RefSeq" id="WP_108994698.1">
    <property type="nucleotide sequence ID" value="NZ_BDQX01000291.1"/>
</dbReference>
<dbReference type="Pfam" id="PF06452">
    <property type="entry name" value="CBM9_1"/>
    <property type="match status" value="1"/>
</dbReference>
<dbReference type="InterPro" id="IPR013529">
    <property type="entry name" value="Glyco_hydro_42_N"/>
</dbReference>
<dbReference type="PROSITE" id="PS51272">
    <property type="entry name" value="SLH"/>
    <property type="match status" value="3"/>
</dbReference>
<evidence type="ECO:0000259" key="4">
    <source>
        <dbReference type="PROSITE" id="PS51272"/>
    </source>
</evidence>
<dbReference type="GO" id="GO:0004565">
    <property type="term" value="F:beta-galactosidase activity"/>
    <property type="evidence" value="ECO:0007669"/>
    <property type="project" value="InterPro"/>
</dbReference>
<dbReference type="Gene3D" id="2.60.40.1190">
    <property type="match status" value="1"/>
</dbReference>
<feature type="domain" description="SLH" evidence="4">
    <location>
        <begin position="1705"/>
        <end position="1768"/>
    </location>
</feature>
<dbReference type="Gene3D" id="2.60.120.260">
    <property type="entry name" value="Galactose-binding domain-like"/>
    <property type="match status" value="2"/>
</dbReference>
<dbReference type="InterPro" id="IPR008979">
    <property type="entry name" value="Galactose-bd-like_sf"/>
</dbReference>
<dbReference type="Pfam" id="PF00395">
    <property type="entry name" value="SLH"/>
    <property type="match status" value="3"/>
</dbReference>
<feature type="domain" description="SLH" evidence="4">
    <location>
        <begin position="1770"/>
        <end position="1830"/>
    </location>
</feature>
<dbReference type="GO" id="GO:0030246">
    <property type="term" value="F:carbohydrate binding"/>
    <property type="evidence" value="ECO:0007669"/>
    <property type="project" value="InterPro"/>
</dbReference>
<accession>A0A2R5ETW9</accession>
<dbReference type="Pfam" id="PF13290">
    <property type="entry name" value="CHB_HEX_C_1"/>
    <property type="match status" value="1"/>
</dbReference>